<organism evidence="1 2">
    <name type="scientific">Actinoplanes awajinensis subsp. mycoplanecinus</name>
    <dbReference type="NCBI Taxonomy" id="135947"/>
    <lineage>
        <taxon>Bacteria</taxon>
        <taxon>Bacillati</taxon>
        <taxon>Actinomycetota</taxon>
        <taxon>Actinomycetes</taxon>
        <taxon>Micromonosporales</taxon>
        <taxon>Micromonosporaceae</taxon>
        <taxon>Actinoplanes</taxon>
    </lineage>
</organism>
<dbReference type="RefSeq" id="WP_067693886.1">
    <property type="nucleotide sequence ID" value="NZ_LLZH01000200.1"/>
</dbReference>
<evidence type="ECO:0000313" key="1">
    <source>
        <dbReference type="EMBL" id="KUL31713.1"/>
    </source>
</evidence>
<protein>
    <submittedName>
        <fullName evidence="1">Uncharacterized protein</fullName>
    </submittedName>
</protein>
<gene>
    <name evidence="1" type="ORF">ADL15_21270</name>
</gene>
<sequence>MVSTAVVVDAWPGHESTVDGGIATCVRDGRSWRVGLGGRRLLVAHSVGLLHLAVLLANPGVDIPAIELVSGVAALARPVPRPAGSAQPVLDRTAIQQYRQRLSRLRDEIDELESAGPPEQAARARAERDWLVREMAAGVGLGGRSRDFTDDAERARLAAGRAIRRAITRIHDRDALIGGHLRARVHTGMRCCYFPATTARPDRAWYV</sequence>
<proteinExistence type="predicted"/>
<dbReference type="EMBL" id="LLZH01000200">
    <property type="protein sequence ID" value="KUL31713.1"/>
    <property type="molecule type" value="Genomic_DNA"/>
</dbReference>
<keyword evidence="2" id="KW-1185">Reference proteome</keyword>
<dbReference type="OrthoDB" id="3502641at2"/>
<comment type="caution">
    <text evidence="1">The sequence shown here is derived from an EMBL/GenBank/DDBJ whole genome shotgun (WGS) entry which is preliminary data.</text>
</comment>
<name>A0A101JS58_9ACTN</name>
<evidence type="ECO:0000313" key="2">
    <source>
        <dbReference type="Proteomes" id="UP000053244"/>
    </source>
</evidence>
<dbReference type="AlphaFoldDB" id="A0A101JS58"/>
<dbReference type="Proteomes" id="UP000053244">
    <property type="component" value="Unassembled WGS sequence"/>
</dbReference>
<accession>A0A101JS58</accession>
<reference evidence="1 2" key="1">
    <citation type="submission" date="2015-10" db="EMBL/GenBank/DDBJ databases">
        <authorList>
            <person name="Gilbert D.G."/>
        </authorList>
    </citation>
    <scope>NUCLEOTIDE SEQUENCE [LARGE SCALE GENOMIC DNA]</scope>
    <source>
        <strain evidence="1 2">NRRL B-16712</strain>
    </source>
</reference>